<organism evidence="1 2">
    <name type="scientific">Caerostris darwini</name>
    <dbReference type="NCBI Taxonomy" id="1538125"/>
    <lineage>
        <taxon>Eukaryota</taxon>
        <taxon>Metazoa</taxon>
        <taxon>Ecdysozoa</taxon>
        <taxon>Arthropoda</taxon>
        <taxon>Chelicerata</taxon>
        <taxon>Arachnida</taxon>
        <taxon>Araneae</taxon>
        <taxon>Araneomorphae</taxon>
        <taxon>Entelegynae</taxon>
        <taxon>Araneoidea</taxon>
        <taxon>Araneidae</taxon>
        <taxon>Caerostris</taxon>
    </lineage>
</organism>
<dbReference type="AlphaFoldDB" id="A0AAV4RY81"/>
<comment type="caution">
    <text evidence="1">The sequence shown here is derived from an EMBL/GenBank/DDBJ whole genome shotgun (WGS) entry which is preliminary data.</text>
</comment>
<accession>A0AAV4RY81</accession>
<proteinExistence type="predicted"/>
<protein>
    <submittedName>
        <fullName evidence="1">Uncharacterized protein</fullName>
    </submittedName>
</protein>
<sequence>MDDFRIGTCGENVSPKWPFLNCLRRKQLKGSFYNKWNDVLKHFTTTTATTCNFNFPSGRVQHESVPTLSFAIPGRCTLNPHPPTARHLGGFRYFREVGPFEPSLNSSTGKLPPPQTARRTRIDRAAEFLGRGSQLSVTTTFQMLVDIHLRRRASGTYRLRRRIASISGSRFVFS</sequence>
<dbReference type="Proteomes" id="UP001054837">
    <property type="component" value="Unassembled WGS sequence"/>
</dbReference>
<reference evidence="1 2" key="1">
    <citation type="submission" date="2021-06" db="EMBL/GenBank/DDBJ databases">
        <title>Caerostris darwini draft genome.</title>
        <authorList>
            <person name="Kono N."/>
            <person name="Arakawa K."/>
        </authorList>
    </citation>
    <scope>NUCLEOTIDE SEQUENCE [LARGE SCALE GENOMIC DNA]</scope>
</reference>
<evidence type="ECO:0000313" key="2">
    <source>
        <dbReference type="Proteomes" id="UP001054837"/>
    </source>
</evidence>
<evidence type="ECO:0000313" key="1">
    <source>
        <dbReference type="EMBL" id="GIY25250.1"/>
    </source>
</evidence>
<name>A0AAV4RY81_9ARAC</name>
<keyword evidence="2" id="KW-1185">Reference proteome</keyword>
<dbReference type="EMBL" id="BPLQ01006783">
    <property type="protein sequence ID" value="GIY25250.1"/>
    <property type="molecule type" value="Genomic_DNA"/>
</dbReference>
<gene>
    <name evidence="1" type="ORF">CDAR_615981</name>
</gene>